<dbReference type="PANTHER" id="PTHR47053:SF1">
    <property type="entry name" value="MUREIN DD-ENDOPEPTIDASE MEPH-RELATED"/>
    <property type="match status" value="1"/>
</dbReference>
<feature type="domain" description="NlpC/P60" evidence="5">
    <location>
        <begin position="146"/>
        <end position="269"/>
    </location>
</feature>
<dbReference type="InterPro" id="IPR038765">
    <property type="entry name" value="Papain-like_cys_pep_sf"/>
</dbReference>
<dbReference type="Gene3D" id="2.30.30.40">
    <property type="entry name" value="SH3 Domains"/>
    <property type="match status" value="2"/>
</dbReference>
<protein>
    <submittedName>
        <fullName evidence="6">C40 family peptidase</fullName>
    </submittedName>
</protein>
<evidence type="ECO:0000313" key="6">
    <source>
        <dbReference type="EMBL" id="HIQ81899.1"/>
    </source>
</evidence>
<dbReference type="AlphaFoldDB" id="A0A9D0ZM82"/>
<keyword evidence="3" id="KW-0378">Hydrolase</keyword>
<evidence type="ECO:0000256" key="4">
    <source>
        <dbReference type="ARBA" id="ARBA00022807"/>
    </source>
</evidence>
<dbReference type="EMBL" id="DVFZ01000024">
    <property type="protein sequence ID" value="HIQ81899.1"/>
    <property type="molecule type" value="Genomic_DNA"/>
</dbReference>
<dbReference type="PROSITE" id="PS51935">
    <property type="entry name" value="NLPC_P60"/>
    <property type="match status" value="1"/>
</dbReference>
<evidence type="ECO:0000256" key="3">
    <source>
        <dbReference type="ARBA" id="ARBA00022801"/>
    </source>
</evidence>
<evidence type="ECO:0000256" key="1">
    <source>
        <dbReference type="ARBA" id="ARBA00007074"/>
    </source>
</evidence>
<dbReference type="Pfam" id="PF00877">
    <property type="entry name" value="NLPC_P60"/>
    <property type="match status" value="1"/>
</dbReference>
<name>A0A9D0ZM82_9FIRM</name>
<dbReference type="Proteomes" id="UP000824260">
    <property type="component" value="Unassembled WGS sequence"/>
</dbReference>
<reference evidence="6" key="1">
    <citation type="submission" date="2020-10" db="EMBL/GenBank/DDBJ databases">
        <authorList>
            <person name="Gilroy R."/>
        </authorList>
    </citation>
    <scope>NUCLEOTIDE SEQUENCE</scope>
    <source>
        <strain evidence="6">ChiSjej6B24-2974</strain>
    </source>
</reference>
<sequence length="274" mass="29909">MKAIVNTAVCPLKAEPKWECTLVDEALYGMVVDILEEPAPGWAKVRTHYRYEGFAPTALLRIGDEGALAWESLSKRVVRNKNCCDVLSLPKVQGVLLQSLTRGGALAVAGEAENGWQKVRLADGREGYVQASILDTYHTSPCCEGEAGLRRAIAEAAMLYQGTHYRWGGKSPLGIDCSGLASMAYMLCGILIYRDANIVEGFPIHEIPRERMQTGDLLFFPGHVAVYLGEGRYCHSTGKAGADGFTVNSLNPGDPDFRKDLAERLSAVGSYFQF</sequence>
<evidence type="ECO:0000259" key="5">
    <source>
        <dbReference type="PROSITE" id="PS51935"/>
    </source>
</evidence>
<dbReference type="GO" id="GO:0006508">
    <property type="term" value="P:proteolysis"/>
    <property type="evidence" value="ECO:0007669"/>
    <property type="project" value="UniProtKB-KW"/>
</dbReference>
<keyword evidence="2" id="KW-0645">Protease</keyword>
<reference evidence="6" key="2">
    <citation type="journal article" date="2021" name="PeerJ">
        <title>Extensive microbial diversity within the chicken gut microbiome revealed by metagenomics and culture.</title>
        <authorList>
            <person name="Gilroy R."/>
            <person name="Ravi A."/>
            <person name="Getino M."/>
            <person name="Pursley I."/>
            <person name="Horton D.L."/>
            <person name="Alikhan N.F."/>
            <person name="Baker D."/>
            <person name="Gharbi K."/>
            <person name="Hall N."/>
            <person name="Watson M."/>
            <person name="Adriaenssens E.M."/>
            <person name="Foster-Nyarko E."/>
            <person name="Jarju S."/>
            <person name="Secka A."/>
            <person name="Antonio M."/>
            <person name="Oren A."/>
            <person name="Chaudhuri R.R."/>
            <person name="La Ragione R."/>
            <person name="Hildebrand F."/>
            <person name="Pallen M.J."/>
        </authorList>
    </citation>
    <scope>NUCLEOTIDE SEQUENCE</scope>
    <source>
        <strain evidence="6">ChiSjej6B24-2974</strain>
    </source>
</reference>
<accession>A0A9D0ZM82</accession>
<gene>
    <name evidence="6" type="ORF">IAA52_02225</name>
</gene>
<organism evidence="6 7">
    <name type="scientific">Candidatus Pullichristensenella stercorigallinarum</name>
    <dbReference type="NCBI Taxonomy" id="2840909"/>
    <lineage>
        <taxon>Bacteria</taxon>
        <taxon>Bacillati</taxon>
        <taxon>Bacillota</taxon>
        <taxon>Clostridia</taxon>
        <taxon>Candidatus Pullichristensenella</taxon>
    </lineage>
</organism>
<proteinExistence type="inferred from homology"/>
<dbReference type="Gene3D" id="3.90.1720.10">
    <property type="entry name" value="endopeptidase domain like (from Nostoc punctiforme)"/>
    <property type="match status" value="1"/>
</dbReference>
<dbReference type="GO" id="GO:0008234">
    <property type="term" value="F:cysteine-type peptidase activity"/>
    <property type="evidence" value="ECO:0007669"/>
    <property type="project" value="UniProtKB-KW"/>
</dbReference>
<dbReference type="SUPFAM" id="SSF54001">
    <property type="entry name" value="Cysteine proteinases"/>
    <property type="match status" value="1"/>
</dbReference>
<comment type="similarity">
    <text evidence="1">Belongs to the peptidase C40 family.</text>
</comment>
<evidence type="ECO:0000313" key="7">
    <source>
        <dbReference type="Proteomes" id="UP000824260"/>
    </source>
</evidence>
<dbReference type="PANTHER" id="PTHR47053">
    <property type="entry name" value="MUREIN DD-ENDOPEPTIDASE MEPH-RELATED"/>
    <property type="match status" value="1"/>
</dbReference>
<dbReference type="InterPro" id="IPR000064">
    <property type="entry name" value="NLP_P60_dom"/>
</dbReference>
<keyword evidence="4" id="KW-0788">Thiol protease</keyword>
<evidence type="ECO:0000256" key="2">
    <source>
        <dbReference type="ARBA" id="ARBA00022670"/>
    </source>
</evidence>
<comment type="caution">
    <text evidence="6">The sequence shown here is derived from an EMBL/GenBank/DDBJ whole genome shotgun (WGS) entry which is preliminary data.</text>
</comment>
<dbReference type="InterPro" id="IPR051202">
    <property type="entry name" value="Peptidase_C40"/>
</dbReference>